<evidence type="ECO:0000313" key="2">
    <source>
        <dbReference type="Proteomes" id="UP000269721"/>
    </source>
</evidence>
<keyword evidence="2" id="KW-1185">Reference proteome</keyword>
<reference evidence="2" key="1">
    <citation type="journal article" date="2018" name="Nat. Microbiol.">
        <title>Leveraging single-cell genomics to expand the fungal tree of life.</title>
        <authorList>
            <person name="Ahrendt S.R."/>
            <person name="Quandt C.A."/>
            <person name="Ciobanu D."/>
            <person name="Clum A."/>
            <person name="Salamov A."/>
            <person name="Andreopoulos B."/>
            <person name="Cheng J.F."/>
            <person name="Woyke T."/>
            <person name="Pelin A."/>
            <person name="Henrissat B."/>
            <person name="Reynolds N.K."/>
            <person name="Benny G.L."/>
            <person name="Smith M.E."/>
            <person name="James T.Y."/>
            <person name="Grigoriev I.V."/>
        </authorList>
    </citation>
    <scope>NUCLEOTIDE SEQUENCE [LARGE SCALE GENOMIC DNA]</scope>
</reference>
<name>A0A4P9W854_9FUNG</name>
<gene>
    <name evidence="1" type="ORF">BDK51DRAFT_52925</name>
</gene>
<proteinExistence type="predicted"/>
<organism evidence="1 2">
    <name type="scientific">Blyttiomyces helicus</name>
    <dbReference type="NCBI Taxonomy" id="388810"/>
    <lineage>
        <taxon>Eukaryota</taxon>
        <taxon>Fungi</taxon>
        <taxon>Fungi incertae sedis</taxon>
        <taxon>Chytridiomycota</taxon>
        <taxon>Chytridiomycota incertae sedis</taxon>
        <taxon>Chytridiomycetes</taxon>
        <taxon>Chytridiomycetes incertae sedis</taxon>
        <taxon>Blyttiomyces</taxon>
    </lineage>
</organism>
<protein>
    <submittedName>
        <fullName evidence="1">Uncharacterized protein</fullName>
    </submittedName>
</protein>
<sequence>MAQKSGPWDLKNQTFRTPAELLVSPRLSQAGLQGFLLGMKDPATRFTMEGAEDRVACAALDTLALSHQPAEPVGHSLSVMSATVGKGRSALVRHGGMTARVVMGERRRGFGSSWPTIDRQSLAELTPPASQESDTARVNSEEKVGMSNCKMLVSLEAGRRALETLAGACVTADDAIFFCSGTSHWSIFPLPHLETTEASGEAST</sequence>
<dbReference type="AlphaFoldDB" id="A0A4P9W854"/>
<dbReference type="Proteomes" id="UP000269721">
    <property type="component" value="Unassembled WGS sequence"/>
</dbReference>
<dbReference type="EMBL" id="KZ997774">
    <property type="protein sequence ID" value="RKO86970.1"/>
    <property type="molecule type" value="Genomic_DNA"/>
</dbReference>
<accession>A0A4P9W854</accession>
<evidence type="ECO:0000313" key="1">
    <source>
        <dbReference type="EMBL" id="RKO86970.1"/>
    </source>
</evidence>